<evidence type="ECO:0008006" key="4">
    <source>
        <dbReference type="Google" id="ProtNLM"/>
    </source>
</evidence>
<organism evidence="2 3">
    <name type="scientific">Candidatus Daviesbacteria bacterium RIFCSPHIGHO2_02_FULL_36_13</name>
    <dbReference type="NCBI Taxonomy" id="1797768"/>
    <lineage>
        <taxon>Bacteria</taxon>
        <taxon>Candidatus Daviesiibacteriota</taxon>
    </lineage>
</organism>
<gene>
    <name evidence="2" type="ORF">A3C59_02915</name>
</gene>
<comment type="caution">
    <text evidence="2">The sequence shown here is derived from an EMBL/GenBank/DDBJ whole genome shotgun (WGS) entry which is preliminary data.</text>
</comment>
<dbReference type="STRING" id="1797768.A3C59_02915"/>
<dbReference type="AlphaFoldDB" id="A0A1F5JUN0"/>
<keyword evidence="1" id="KW-0812">Transmembrane</keyword>
<evidence type="ECO:0000313" key="3">
    <source>
        <dbReference type="Proteomes" id="UP000176902"/>
    </source>
</evidence>
<keyword evidence="1" id="KW-1133">Transmembrane helix</keyword>
<evidence type="ECO:0000256" key="1">
    <source>
        <dbReference type="SAM" id="Phobius"/>
    </source>
</evidence>
<keyword evidence="1" id="KW-0472">Membrane</keyword>
<dbReference type="EMBL" id="MFCV01000028">
    <property type="protein sequence ID" value="OGE32317.1"/>
    <property type="molecule type" value="Genomic_DNA"/>
</dbReference>
<feature type="transmembrane region" description="Helical" evidence="1">
    <location>
        <begin position="12"/>
        <end position="33"/>
    </location>
</feature>
<protein>
    <recommendedName>
        <fullName evidence="4">Peptidase M23 domain-containing protein</fullName>
    </recommendedName>
</protein>
<sequence length="191" mass="20734">MDNNLLKKKPPVKIILLVISGILLIILAGYFIFTKTQKGKIITPLPAPLPTPAPKFSIPCPGDPSFCEKAQEVTKNEKYSGLGAKVPANTPVYAPFDSVLSSSRAILFDPDSKIKPFVQIILKADDSTLPLAVYAIHPTAKGGISKTAFKKGEIIATVSAEPLTYFGDYNLIFALMDKDGLLPKDRTEFIK</sequence>
<dbReference type="Proteomes" id="UP000176902">
    <property type="component" value="Unassembled WGS sequence"/>
</dbReference>
<name>A0A1F5JUN0_9BACT</name>
<evidence type="ECO:0000313" key="2">
    <source>
        <dbReference type="EMBL" id="OGE32317.1"/>
    </source>
</evidence>
<accession>A0A1F5JUN0</accession>
<reference evidence="2 3" key="1">
    <citation type="journal article" date="2016" name="Nat. Commun.">
        <title>Thousands of microbial genomes shed light on interconnected biogeochemical processes in an aquifer system.</title>
        <authorList>
            <person name="Anantharaman K."/>
            <person name="Brown C.T."/>
            <person name="Hug L.A."/>
            <person name="Sharon I."/>
            <person name="Castelle C.J."/>
            <person name="Probst A.J."/>
            <person name="Thomas B.C."/>
            <person name="Singh A."/>
            <person name="Wilkins M.J."/>
            <person name="Karaoz U."/>
            <person name="Brodie E.L."/>
            <person name="Williams K.H."/>
            <person name="Hubbard S.S."/>
            <person name="Banfield J.F."/>
        </authorList>
    </citation>
    <scope>NUCLEOTIDE SEQUENCE [LARGE SCALE GENOMIC DNA]</scope>
</reference>
<proteinExistence type="predicted"/>